<dbReference type="AlphaFoldDB" id="A0A9N9CDM5"/>
<proteinExistence type="predicted"/>
<evidence type="ECO:0000313" key="1">
    <source>
        <dbReference type="EMBL" id="CAG8596127.1"/>
    </source>
</evidence>
<dbReference type="OrthoDB" id="2446407at2759"/>
<sequence>DLQKLAFQENEEDIKAINFDHSDIETIISDYNNTEDNEIVYFTKNLVIDIIYHMLTLMKYLPTSHKGVTIVFNTQDWKKTESAFNDIQYAMGKPGGETEVFCSVLISKSKRNLNLF</sequence>
<accession>A0A9N9CDM5</accession>
<reference evidence="1" key="1">
    <citation type="submission" date="2021-06" db="EMBL/GenBank/DDBJ databases">
        <authorList>
            <person name="Kallberg Y."/>
            <person name="Tangrot J."/>
            <person name="Rosling A."/>
        </authorList>
    </citation>
    <scope>NUCLEOTIDE SEQUENCE</scope>
    <source>
        <strain evidence="1">MT106</strain>
    </source>
</reference>
<name>A0A9N9CDM5_9GLOM</name>
<evidence type="ECO:0000313" key="2">
    <source>
        <dbReference type="Proteomes" id="UP000789831"/>
    </source>
</evidence>
<organism evidence="1 2">
    <name type="scientific">Ambispora gerdemannii</name>
    <dbReference type="NCBI Taxonomy" id="144530"/>
    <lineage>
        <taxon>Eukaryota</taxon>
        <taxon>Fungi</taxon>
        <taxon>Fungi incertae sedis</taxon>
        <taxon>Mucoromycota</taxon>
        <taxon>Glomeromycotina</taxon>
        <taxon>Glomeromycetes</taxon>
        <taxon>Archaeosporales</taxon>
        <taxon>Ambisporaceae</taxon>
        <taxon>Ambispora</taxon>
    </lineage>
</organism>
<gene>
    <name evidence="1" type="ORF">AGERDE_LOCUS8858</name>
</gene>
<comment type="caution">
    <text evidence="1">The sequence shown here is derived from an EMBL/GenBank/DDBJ whole genome shotgun (WGS) entry which is preliminary data.</text>
</comment>
<dbReference type="EMBL" id="CAJVPL010002014">
    <property type="protein sequence ID" value="CAG8596127.1"/>
    <property type="molecule type" value="Genomic_DNA"/>
</dbReference>
<feature type="non-terminal residue" evidence="1">
    <location>
        <position position="1"/>
    </location>
</feature>
<keyword evidence="2" id="KW-1185">Reference proteome</keyword>
<protein>
    <submittedName>
        <fullName evidence="1">2226_t:CDS:1</fullName>
    </submittedName>
</protein>
<dbReference type="Proteomes" id="UP000789831">
    <property type="component" value="Unassembled WGS sequence"/>
</dbReference>